<reference evidence="7 8" key="1">
    <citation type="submission" date="2016-04" db="EMBL/GenBank/DDBJ databases">
        <title>Draft genome sequence of freshwater magnetotactic bacteria Magnetospirillum marisnigri SP-1 and Magnetospirillum moscoviense BB-1.</title>
        <authorList>
            <person name="Koziaeva V."/>
            <person name="Dziuba M.V."/>
            <person name="Ivanov T.M."/>
            <person name="Kuznetsov B."/>
            <person name="Grouzdev D.S."/>
        </authorList>
    </citation>
    <scope>NUCLEOTIDE SEQUENCE [LARGE SCALE GENOMIC DNA]</scope>
    <source>
        <strain evidence="7 8">SP-1</strain>
    </source>
</reference>
<dbReference type="InterPro" id="IPR027417">
    <property type="entry name" value="P-loop_NTPase"/>
</dbReference>
<dbReference type="GO" id="GO:0005524">
    <property type="term" value="F:ATP binding"/>
    <property type="evidence" value="ECO:0007669"/>
    <property type="project" value="UniProtKB-UniRule"/>
</dbReference>
<keyword evidence="2 5" id="KW-0547">Nucleotide-binding</keyword>
<evidence type="ECO:0000313" key="7">
    <source>
        <dbReference type="EMBL" id="OAN50340.1"/>
    </source>
</evidence>
<evidence type="ECO:0000256" key="3">
    <source>
        <dbReference type="ARBA" id="ARBA00022840"/>
    </source>
</evidence>
<sequence>MRILGLTGSIGMGKTTAAAMLRRLRVPVHDADATVHALFAPGGAAVAAVDAAFPGVVKDGAVDRKALGAVVFSDSVALKRLEAIVHPLVRAAERRFLARCRRLRQSLVVLDVPLLFEGGGWKNCDKVAVVTAPAFLQAQRVLARPGMTEERLKAILAKQMPDVEKRKRADFVIQTGLGKAFALRRLRAAVAMMKRQDNDHG</sequence>
<comment type="caution">
    <text evidence="7">The sequence shown here is derived from an EMBL/GenBank/DDBJ whole genome shotgun (WGS) entry which is preliminary data.</text>
</comment>
<evidence type="ECO:0000313" key="8">
    <source>
        <dbReference type="Proteomes" id="UP000078428"/>
    </source>
</evidence>
<dbReference type="EC" id="2.7.1.24" evidence="5 6"/>
<dbReference type="CDD" id="cd02022">
    <property type="entry name" value="DPCK"/>
    <property type="match status" value="1"/>
</dbReference>
<keyword evidence="4 5" id="KW-0173">Coenzyme A biosynthesis</keyword>
<keyword evidence="8" id="KW-1185">Reference proteome</keyword>
<dbReference type="STRING" id="1285242.A6A04_02795"/>
<evidence type="ECO:0000256" key="5">
    <source>
        <dbReference type="HAMAP-Rule" id="MF_00376"/>
    </source>
</evidence>
<protein>
    <recommendedName>
        <fullName evidence="5 6">Dephospho-CoA kinase</fullName>
        <ecNumber evidence="5 6">2.7.1.24</ecNumber>
    </recommendedName>
    <alternativeName>
        <fullName evidence="5">Dephosphocoenzyme A kinase</fullName>
    </alternativeName>
</protein>
<keyword evidence="5 7" id="KW-0418">Kinase</keyword>
<dbReference type="UniPathway" id="UPA00241">
    <property type="reaction ID" value="UER00356"/>
</dbReference>
<gene>
    <name evidence="5" type="primary">coaE</name>
    <name evidence="7" type="ORF">A6A04_02795</name>
</gene>
<dbReference type="InterPro" id="IPR001977">
    <property type="entry name" value="Depp_CoAkinase"/>
</dbReference>
<dbReference type="SUPFAM" id="SSF52540">
    <property type="entry name" value="P-loop containing nucleoside triphosphate hydrolases"/>
    <property type="match status" value="1"/>
</dbReference>
<dbReference type="GO" id="GO:0004140">
    <property type="term" value="F:dephospho-CoA kinase activity"/>
    <property type="evidence" value="ECO:0007669"/>
    <property type="project" value="UniProtKB-UniRule"/>
</dbReference>
<comment type="function">
    <text evidence="5">Catalyzes the phosphorylation of the 3'-hydroxyl group of dephosphocoenzyme A to form coenzyme A.</text>
</comment>
<keyword evidence="5" id="KW-0808">Transferase</keyword>
<comment type="catalytic activity">
    <reaction evidence="5">
        <text>3'-dephospho-CoA + ATP = ADP + CoA + H(+)</text>
        <dbReference type="Rhea" id="RHEA:18245"/>
        <dbReference type="ChEBI" id="CHEBI:15378"/>
        <dbReference type="ChEBI" id="CHEBI:30616"/>
        <dbReference type="ChEBI" id="CHEBI:57287"/>
        <dbReference type="ChEBI" id="CHEBI:57328"/>
        <dbReference type="ChEBI" id="CHEBI:456216"/>
        <dbReference type="EC" id="2.7.1.24"/>
    </reaction>
</comment>
<evidence type="ECO:0000256" key="2">
    <source>
        <dbReference type="ARBA" id="ARBA00022741"/>
    </source>
</evidence>
<name>A0A178MNI7_9PROT</name>
<evidence type="ECO:0000256" key="4">
    <source>
        <dbReference type="ARBA" id="ARBA00022993"/>
    </source>
</evidence>
<dbReference type="GO" id="GO:0005737">
    <property type="term" value="C:cytoplasm"/>
    <property type="evidence" value="ECO:0007669"/>
    <property type="project" value="UniProtKB-SubCell"/>
</dbReference>
<dbReference type="Pfam" id="PF01121">
    <property type="entry name" value="CoaE"/>
    <property type="match status" value="1"/>
</dbReference>
<dbReference type="GO" id="GO:0015937">
    <property type="term" value="P:coenzyme A biosynthetic process"/>
    <property type="evidence" value="ECO:0007669"/>
    <property type="project" value="UniProtKB-UniRule"/>
</dbReference>
<dbReference type="PANTHER" id="PTHR10695">
    <property type="entry name" value="DEPHOSPHO-COA KINASE-RELATED"/>
    <property type="match status" value="1"/>
</dbReference>
<keyword evidence="3 5" id="KW-0067">ATP-binding</keyword>
<evidence type="ECO:0000256" key="6">
    <source>
        <dbReference type="NCBIfam" id="TIGR00152"/>
    </source>
</evidence>
<comment type="subcellular location">
    <subcellularLocation>
        <location evidence="5">Cytoplasm</location>
    </subcellularLocation>
</comment>
<dbReference type="EMBL" id="LWQT01000055">
    <property type="protein sequence ID" value="OAN50340.1"/>
    <property type="molecule type" value="Genomic_DNA"/>
</dbReference>
<dbReference type="OrthoDB" id="9812943at2"/>
<dbReference type="AlphaFoldDB" id="A0A178MNI7"/>
<proteinExistence type="inferred from homology"/>
<dbReference type="Gene3D" id="3.40.50.300">
    <property type="entry name" value="P-loop containing nucleotide triphosphate hydrolases"/>
    <property type="match status" value="1"/>
</dbReference>
<comment type="similarity">
    <text evidence="1 5">Belongs to the CoaE family.</text>
</comment>
<comment type="pathway">
    <text evidence="5">Cofactor biosynthesis; coenzyme A biosynthesis; CoA from (R)-pantothenate: step 5/5.</text>
</comment>
<dbReference type="HAMAP" id="MF_00376">
    <property type="entry name" value="Dephospho_CoA_kinase"/>
    <property type="match status" value="1"/>
</dbReference>
<keyword evidence="5" id="KW-0963">Cytoplasm</keyword>
<dbReference type="NCBIfam" id="TIGR00152">
    <property type="entry name" value="dephospho-CoA kinase"/>
    <property type="match status" value="1"/>
</dbReference>
<feature type="binding site" evidence="5">
    <location>
        <begin position="11"/>
        <end position="16"/>
    </location>
    <ligand>
        <name>ATP</name>
        <dbReference type="ChEBI" id="CHEBI:30616"/>
    </ligand>
</feature>
<dbReference type="Proteomes" id="UP000078428">
    <property type="component" value="Unassembled WGS sequence"/>
</dbReference>
<dbReference type="RefSeq" id="WP_068492816.1">
    <property type="nucleotide sequence ID" value="NZ_LWQT01000055.1"/>
</dbReference>
<accession>A0A178MNI7</accession>
<dbReference type="PROSITE" id="PS51219">
    <property type="entry name" value="DPCK"/>
    <property type="match status" value="1"/>
</dbReference>
<dbReference type="PANTHER" id="PTHR10695:SF46">
    <property type="entry name" value="BIFUNCTIONAL COENZYME A SYNTHASE-RELATED"/>
    <property type="match status" value="1"/>
</dbReference>
<evidence type="ECO:0000256" key="1">
    <source>
        <dbReference type="ARBA" id="ARBA00009018"/>
    </source>
</evidence>
<organism evidence="7 8">
    <name type="scientific">Paramagnetospirillum marisnigri</name>
    <dbReference type="NCBI Taxonomy" id="1285242"/>
    <lineage>
        <taxon>Bacteria</taxon>
        <taxon>Pseudomonadati</taxon>
        <taxon>Pseudomonadota</taxon>
        <taxon>Alphaproteobacteria</taxon>
        <taxon>Rhodospirillales</taxon>
        <taxon>Magnetospirillaceae</taxon>
        <taxon>Paramagnetospirillum</taxon>
    </lineage>
</organism>